<dbReference type="GO" id="GO:0016579">
    <property type="term" value="P:protein deubiquitination"/>
    <property type="evidence" value="ECO:0007669"/>
    <property type="project" value="InterPro"/>
</dbReference>
<dbReference type="Pfam" id="PF00443">
    <property type="entry name" value="UCH"/>
    <property type="match status" value="1"/>
</dbReference>
<feature type="compositionally biased region" description="Basic and acidic residues" evidence="8">
    <location>
        <begin position="206"/>
        <end position="217"/>
    </location>
</feature>
<feature type="compositionally biased region" description="Polar residues" evidence="8">
    <location>
        <begin position="789"/>
        <end position="800"/>
    </location>
</feature>
<dbReference type="EMBL" id="LATX01002399">
    <property type="protein sequence ID" value="KTB30087.1"/>
    <property type="molecule type" value="Genomic_DNA"/>
</dbReference>
<dbReference type="PANTHER" id="PTHR24006">
    <property type="entry name" value="UBIQUITIN CARBOXYL-TERMINAL HYDROLASE"/>
    <property type="match status" value="1"/>
</dbReference>
<dbReference type="InterPro" id="IPR050164">
    <property type="entry name" value="Peptidase_C19"/>
</dbReference>
<dbReference type="GO" id="GO:0006508">
    <property type="term" value="P:proteolysis"/>
    <property type="evidence" value="ECO:0007669"/>
    <property type="project" value="UniProtKB-KW"/>
</dbReference>
<feature type="compositionally biased region" description="Polar residues" evidence="8">
    <location>
        <begin position="753"/>
        <end position="771"/>
    </location>
</feature>
<evidence type="ECO:0000256" key="5">
    <source>
        <dbReference type="ARBA" id="ARBA00022786"/>
    </source>
</evidence>
<feature type="compositionally biased region" description="Low complexity" evidence="8">
    <location>
        <begin position="847"/>
        <end position="873"/>
    </location>
</feature>
<reference evidence="10 11" key="1">
    <citation type="submission" date="2015-12" db="EMBL/GenBank/DDBJ databases">
        <title>Draft genome sequence of Moniliophthora roreri, the causal agent of frosty pod rot of cacao.</title>
        <authorList>
            <person name="Aime M.C."/>
            <person name="Diaz-Valderrama J.R."/>
            <person name="Kijpornyongpan T."/>
            <person name="Phillips-Mora W."/>
        </authorList>
    </citation>
    <scope>NUCLEOTIDE SEQUENCE [LARGE SCALE GENOMIC DNA]</scope>
    <source>
        <strain evidence="10 11">MCA 2952</strain>
    </source>
</reference>
<sequence length="1113" mass="122770">MAKIKSPTPQEIYRAKKQQEEAERQAYLPPGLVNHGNTCFMNSVLQGLIATRLLSNLILFEPISPEVQRHPNGLLLSHRSPQLTNGHSFAGVHRQEWIEGMPIGDAFVNLMYRAWDVQRNRKRESLTPRFLLTTLGRKYDQYMDFAQQDAHEFLRILLDAMRMEEFDIIKKRQPPPPKRSKGSRRKATIMPPESSSSASTQQEPSENNHVEESHPDEEQLQLMSLSDMLFGGRLTSILVCQKCKHVSQTYEDFNDLSLSIKAEDYAKEKKRDRFKNFAKRVGMGVGLGRSGTIKPSNVAVNESPRAASNPTQPPTPKTLGLDVAVAVPPQIVRSSSVPPSPSPAHEPNEPPSFVEGNRRRSWDALHNNEDQEDGDAVIVASSGPTTPDERKIEFAESSKPEREQEKKDKGEKGSSWGEKIGKRISMTVGLGRSGSLKKRKSRSRSRSRTQTAPDSETTTNGGYSPLTTVSTVESSTESVGPEIRLSRPSISPERKERQDSVDLDTTIKAQDRGKPGSGAMEDGTVRSKKTKPRPQSLSPTPSQYMTPSERQSLESQAQLPATAKVFTSSSTTTDAASAASLPKFPHIQRGKSPKPPKASRAETEYLRQIMADVTTSSSWHFGSLYNGNAPSSSSAQPTSPQSHWFRLGLPLASVEECLKMFTAVEVLDGENMVGCRRCWKIANGWYEGKGKKSKEDREEDGRDGDESADDEEDDDEEETRASEPGISPAQSSPSEIPHSLSAPSVDVYGHGRQNASISSLPASDSEVTTAVKSPRSPPPPLNLARSYSYDVQQRTPTSPQAPLPVTAPAISTTLPSPLTARPNGVGFPPVSNGSFENYTLESRSRDSLLSIPPRSRKSSSISSTEESGLISSTDAEDDTSASDEESDASVSVSVRSVPTSSPNDTTPNDSDTLVYMSSVQKPLPDIPNTPNTPNTPEKPEKKPKKPKPTIMRPAYKRYLIASPPPILVIHLKRFQQISSKIPMMSFSSGFKKLEDYVSFPEYLDLTPFLAPRKEDFGLGKDGKGKKMGVRAKDKKEKEKCMYRLYAVVVHIGNMLGGHYIAYTAIPNPQQPDDSHSQVQAPRQWAYISDTIVRLTTLEEVLKAKAYICLYERI</sequence>
<keyword evidence="4" id="KW-0645">Protease</keyword>
<feature type="compositionally biased region" description="Polar residues" evidence="8">
    <location>
        <begin position="902"/>
        <end position="920"/>
    </location>
</feature>
<feature type="region of interest" description="Disordered" evidence="8">
    <location>
        <begin position="288"/>
        <end position="319"/>
    </location>
</feature>
<dbReference type="SUPFAM" id="SSF54001">
    <property type="entry name" value="Cysteine proteinases"/>
    <property type="match status" value="1"/>
</dbReference>
<proteinExistence type="inferred from homology"/>
<dbReference type="eggNOG" id="KOG1873">
    <property type="taxonomic scope" value="Eukaryota"/>
</dbReference>
<evidence type="ECO:0000256" key="1">
    <source>
        <dbReference type="ARBA" id="ARBA00000707"/>
    </source>
</evidence>
<evidence type="ECO:0000313" key="11">
    <source>
        <dbReference type="Proteomes" id="UP000054988"/>
    </source>
</evidence>
<feature type="compositionally biased region" description="Basic and acidic residues" evidence="8">
    <location>
        <begin position="387"/>
        <end position="412"/>
    </location>
</feature>
<feature type="compositionally biased region" description="Acidic residues" evidence="8">
    <location>
        <begin position="701"/>
        <end position="718"/>
    </location>
</feature>
<evidence type="ECO:0000256" key="7">
    <source>
        <dbReference type="ARBA" id="ARBA00022807"/>
    </source>
</evidence>
<accession>A0A0W0F165</accession>
<organism evidence="10 11">
    <name type="scientific">Moniliophthora roreri</name>
    <name type="common">Frosty pod rot fungus</name>
    <name type="synonym">Monilia roreri</name>
    <dbReference type="NCBI Taxonomy" id="221103"/>
    <lineage>
        <taxon>Eukaryota</taxon>
        <taxon>Fungi</taxon>
        <taxon>Dikarya</taxon>
        <taxon>Basidiomycota</taxon>
        <taxon>Agaricomycotina</taxon>
        <taxon>Agaricomycetes</taxon>
        <taxon>Agaricomycetidae</taxon>
        <taxon>Agaricales</taxon>
        <taxon>Marasmiineae</taxon>
        <taxon>Marasmiaceae</taxon>
        <taxon>Moniliophthora</taxon>
    </lineage>
</organism>
<dbReference type="PROSITE" id="PS50235">
    <property type="entry name" value="USP_3"/>
    <property type="match status" value="1"/>
</dbReference>
<feature type="region of interest" description="Disordered" evidence="8">
    <location>
        <begin position="168"/>
        <end position="217"/>
    </location>
</feature>
<dbReference type="PROSITE" id="PS00973">
    <property type="entry name" value="USP_2"/>
    <property type="match status" value="1"/>
</dbReference>
<feature type="domain" description="USP" evidence="9">
    <location>
        <begin position="30"/>
        <end position="1113"/>
    </location>
</feature>
<feature type="region of interest" description="Disordered" evidence="8">
    <location>
        <begin position="689"/>
        <end position="949"/>
    </location>
</feature>
<feature type="compositionally biased region" description="Basic residues" evidence="8">
    <location>
        <begin position="178"/>
        <end position="187"/>
    </location>
</feature>
<feature type="compositionally biased region" description="Polar residues" evidence="8">
    <location>
        <begin position="449"/>
        <end position="466"/>
    </location>
</feature>
<keyword evidence="6" id="KW-0378">Hydrolase</keyword>
<feature type="compositionally biased region" description="Basic and acidic residues" evidence="8">
    <location>
        <begin position="356"/>
        <end position="369"/>
    </location>
</feature>
<feature type="compositionally biased region" description="Polar residues" evidence="8">
    <location>
        <begin position="831"/>
        <end position="841"/>
    </location>
</feature>
<dbReference type="GO" id="GO:0005634">
    <property type="term" value="C:nucleus"/>
    <property type="evidence" value="ECO:0007669"/>
    <property type="project" value="TreeGrafter"/>
</dbReference>
<evidence type="ECO:0000259" key="9">
    <source>
        <dbReference type="PROSITE" id="PS50235"/>
    </source>
</evidence>
<comment type="similarity">
    <text evidence="2">Belongs to the peptidase C19 family.</text>
</comment>
<feature type="compositionally biased region" description="Low complexity" evidence="8">
    <location>
        <begin position="467"/>
        <end position="479"/>
    </location>
</feature>
<dbReference type="PANTHER" id="PTHR24006:SF888">
    <property type="entry name" value="UBIQUITIN CARBOXYL-TERMINAL HYDROLASE 30"/>
    <property type="match status" value="1"/>
</dbReference>
<keyword evidence="5" id="KW-0833">Ubl conjugation pathway</keyword>
<comment type="catalytic activity">
    <reaction evidence="1">
        <text>Thiol-dependent hydrolysis of ester, thioester, amide, peptide and isopeptide bonds formed by the C-terminal Gly of ubiquitin (a 76-residue protein attached to proteins as an intracellular targeting signal).</text>
        <dbReference type="EC" id="3.4.19.12"/>
    </reaction>
</comment>
<dbReference type="Proteomes" id="UP000054988">
    <property type="component" value="Unassembled WGS sequence"/>
</dbReference>
<feature type="compositionally biased region" description="Basic and acidic residues" evidence="8">
    <location>
        <begin position="689"/>
        <end position="700"/>
    </location>
</feature>
<dbReference type="GO" id="GO:0005829">
    <property type="term" value="C:cytosol"/>
    <property type="evidence" value="ECO:0007669"/>
    <property type="project" value="TreeGrafter"/>
</dbReference>
<evidence type="ECO:0000256" key="2">
    <source>
        <dbReference type="ARBA" id="ARBA00009085"/>
    </source>
</evidence>
<dbReference type="InterPro" id="IPR018200">
    <property type="entry name" value="USP_CS"/>
</dbReference>
<dbReference type="Gene3D" id="3.90.70.10">
    <property type="entry name" value="Cysteine proteinases"/>
    <property type="match status" value="2"/>
</dbReference>
<dbReference type="PROSITE" id="PS00972">
    <property type="entry name" value="USP_1"/>
    <property type="match status" value="1"/>
</dbReference>
<feature type="compositionally biased region" description="Low complexity" evidence="8">
    <location>
        <begin position="567"/>
        <end position="580"/>
    </location>
</feature>
<evidence type="ECO:0000256" key="6">
    <source>
        <dbReference type="ARBA" id="ARBA00022801"/>
    </source>
</evidence>
<dbReference type="GO" id="GO:0004843">
    <property type="term" value="F:cysteine-type deubiquitinase activity"/>
    <property type="evidence" value="ECO:0007669"/>
    <property type="project" value="UniProtKB-EC"/>
</dbReference>
<dbReference type="InterPro" id="IPR028889">
    <property type="entry name" value="USP"/>
</dbReference>
<dbReference type="InterPro" id="IPR038765">
    <property type="entry name" value="Papain-like_cys_pep_sf"/>
</dbReference>
<feature type="compositionally biased region" description="Low complexity" evidence="8">
    <location>
        <begin position="888"/>
        <end position="901"/>
    </location>
</feature>
<feature type="region of interest" description="Disordered" evidence="8">
    <location>
        <begin position="332"/>
        <end position="602"/>
    </location>
</feature>
<feature type="compositionally biased region" description="Polar residues" evidence="8">
    <location>
        <begin position="533"/>
        <end position="559"/>
    </location>
</feature>
<dbReference type="InterPro" id="IPR001394">
    <property type="entry name" value="Peptidase_C19_UCH"/>
</dbReference>
<evidence type="ECO:0000256" key="3">
    <source>
        <dbReference type="ARBA" id="ARBA00012759"/>
    </source>
</evidence>
<feature type="compositionally biased region" description="Acidic residues" evidence="8">
    <location>
        <begin position="874"/>
        <end position="887"/>
    </location>
</feature>
<comment type="caution">
    <text evidence="10">The sequence shown here is derived from an EMBL/GenBank/DDBJ whole genome shotgun (WGS) entry which is preliminary data.</text>
</comment>
<gene>
    <name evidence="10" type="ORF">WG66_17379</name>
</gene>
<protein>
    <recommendedName>
        <fullName evidence="3">ubiquitinyl hydrolase 1</fullName>
        <ecNumber evidence="3">3.4.19.12</ecNumber>
    </recommendedName>
</protein>
<evidence type="ECO:0000256" key="8">
    <source>
        <dbReference type="SAM" id="MobiDB-lite"/>
    </source>
</evidence>
<feature type="compositionally biased region" description="Low complexity" evidence="8">
    <location>
        <begin position="191"/>
        <end position="205"/>
    </location>
</feature>
<name>A0A0W0F165_MONRR</name>
<dbReference type="EC" id="3.4.19.12" evidence="3"/>
<dbReference type="AlphaFoldDB" id="A0A0W0F165"/>
<evidence type="ECO:0000313" key="10">
    <source>
        <dbReference type="EMBL" id="KTB30087.1"/>
    </source>
</evidence>
<keyword evidence="7" id="KW-0788">Thiol protease</keyword>
<feature type="compositionally biased region" description="Basic residues" evidence="8">
    <location>
        <begin position="435"/>
        <end position="447"/>
    </location>
</feature>
<evidence type="ECO:0000256" key="4">
    <source>
        <dbReference type="ARBA" id="ARBA00022670"/>
    </source>
</evidence>
<feature type="compositionally biased region" description="Polar residues" evidence="8">
    <location>
        <begin position="293"/>
        <end position="310"/>
    </location>
</feature>